<evidence type="ECO:0000313" key="2">
    <source>
        <dbReference type="EMBL" id="KRL24070.1"/>
    </source>
</evidence>
<dbReference type="InterPro" id="IPR008900">
    <property type="entry name" value="Zot_N"/>
</dbReference>
<dbReference type="PATRIC" id="fig|1423771.3.peg.1099"/>
<gene>
    <name evidence="2" type="ORF">FC47_GL001091</name>
</gene>
<dbReference type="Pfam" id="PF01935">
    <property type="entry name" value="DUF87"/>
    <property type="match status" value="1"/>
</dbReference>
<dbReference type="InterPro" id="IPR027417">
    <property type="entry name" value="P-loop_NTPase"/>
</dbReference>
<dbReference type="PANTHER" id="PTHR42957">
    <property type="entry name" value="HELICASE MJ1565-RELATED"/>
    <property type="match status" value="1"/>
</dbReference>
<dbReference type="Proteomes" id="UP000050901">
    <property type="component" value="Unassembled WGS sequence"/>
</dbReference>
<dbReference type="InterPro" id="IPR003593">
    <property type="entry name" value="AAA+_ATPase"/>
</dbReference>
<proteinExistence type="predicted"/>
<dbReference type="SUPFAM" id="SSF52540">
    <property type="entry name" value="P-loop containing nucleoside triphosphate hydrolases"/>
    <property type="match status" value="1"/>
</dbReference>
<accession>A0A0R1NVQ6</accession>
<sequence>MIGDECMNELTKRHLLIIGQTGSGKTTSTLTLLDQLQSSGQANIVLDPTGEYAQLPNAIVYRLGENAYLEPGEFSAAQLIEALGLHFDERLNTAAASAVNDLRIQNNLRNQSGCYQRISQPIAAHQQELEKLGRWSKSYAVQLLPDQLIEELVIPYDDQRADYQLLGQTYDRQLIAAEWPKIIQLRELLASLAVRELFGTIHQPQQVKTELNFVLQMFLNQRSAHKTLVIDLSTLKTLAIGQRAVISLLMKRILEHRLQHNAAFSVNIIIDEAHRYLPANETKLAENGIFQVLREGRKVGLNMILTTQSPLDLPAKLRSQFPNLLVHHLASPEEISSLNLDAQLVATVSGLGIGQAVACQLNQPPRVIDVPLPGWSNNKEDF</sequence>
<protein>
    <submittedName>
        <fullName evidence="2">ATPase</fullName>
    </submittedName>
</protein>
<reference evidence="2 3" key="1">
    <citation type="journal article" date="2015" name="Genome Announc.">
        <title>Expanding the biotechnology potential of lactobacilli through comparative genomics of 213 strains and associated genera.</title>
        <authorList>
            <person name="Sun Z."/>
            <person name="Harris H.M."/>
            <person name="McCann A."/>
            <person name="Guo C."/>
            <person name="Argimon S."/>
            <person name="Zhang W."/>
            <person name="Yang X."/>
            <person name="Jeffery I.B."/>
            <person name="Cooney J.C."/>
            <person name="Kagawa T.F."/>
            <person name="Liu W."/>
            <person name="Song Y."/>
            <person name="Salvetti E."/>
            <person name="Wrobel A."/>
            <person name="Rasinkangas P."/>
            <person name="Parkhill J."/>
            <person name="Rea M.C."/>
            <person name="O'Sullivan O."/>
            <person name="Ritari J."/>
            <person name="Douillard F.P."/>
            <person name="Paul Ross R."/>
            <person name="Yang R."/>
            <person name="Briner A.E."/>
            <person name="Felis G.E."/>
            <person name="de Vos W.M."/>
            <person name="Barrangou R."/>
            <person name="Klaenhammer T.R."/>
            <person name="Caufield P.W."/>
            <person name="Cui Y."/>
            <person name="Zhang H."/>
            <person name="O'Toole P.W."/>
        </authorList>
    </citation>
    <scope>NUCLEOTIDE SEQUENCE [LARGE SCALE GENOMIC DNA]</scope>
    <source>
        <strain evidence="2 3">DSM 13345</strain>
    </source>
</reference>
<dbReference type="InterPro" id="IPR008571">
    <property type="entry name" value="HerA-like"/>
</dbReference>
<dbReference type="AlphaFoldDB" id="A0A0R1NVQ6"/>
<dbReference type="Gene3D" id="3.40.50.300">
    <property type="entry name" value="P-loop containing nucleotide triphosphate hydrolases"/>
    <property type="match status" value="2"/>
</dbReference>
<name>A0A0R1NVQ6_LIMMU</name>
<dbReference type="SMART" id="SM00382">
    <property type="entry name" value="AAA"/>
    <property type="match status" value="1"/>
</dbReference>
<evidence type="ECO:0000259" key="1">
    <source>
        <dbReference type="SMART" id="SM00382"/>
    </source>
</evidence>
<evidence type="ECO:0000313" key="3">
    <source>
        <dbReference type="Proteomes" id="UP000050901"/>
    </source>
</evidence>
<organism evidence="2 3">
    <name type="scientific">Limosilactobacillus mucosae DSM 13345</name>
    <dbReference type="NCBI Taxonomy" id="1423771"/>
    <lineage>
        <taxon>Bacteria</taxon>
        <taxon>Bacillati</taxon>
        <taxon>Bacillota</taxon>
        <taxon>Bacilli</taxon>
        <taxon>Lactobacillales</taxon>
        <taxon>Lactobacillaceae</taxon>
        <taxon>Limosilactobacillus</taxon>
    </lineage>
</organism>
<comment type="caution">
    <text evidence="2">The sequence shown here is derived from an EMBL/GenBank/DDBJ whole genome shotgun (WGS) entry which is preliminary data.</text>
</comment>
<dbReference type="Pfam" id="PF05707">
    <property type="entry name" value="Zot"/>
    <property type="match status" value="1"/>
</dbReference>
<dbReference type="EMBL" id="AZEQ01000021">
    <property type="protein sequence ID" value="KRL24070.1"/>
    <property type="molecule type" value="Genomic_DNA"/>
</dbReference>
<feature type="domain" description="AAA+ ATPase" evidence="1">
    <location>
        <begin position="11"/>
        <end position="327"/>
    </location>
</feature>
<dbReference type="PANTHER" id="PTHR42957:SF1">
    <property type="entry name" value="HELICASE MJ1565-RELATED"/>
    <property type="match status" value="1"/>
</dbReference>
<dbReference type="InterPro" id="IPR002789">
    <property type="entry name" value="HerA_central"/>
</dbReference>